<dbReference type="Gene3D" id="3.20.20.70">
    <property type="entry name" value="Aldolase class I"/>
    <property type="match status" value="1"/>
</dbReference>
<dbReference type="Pfam" id="PF00724">
    <property type="entry name" value="Oxidored_FMN"/>
    <property type="match status" value="1"/>
</dbReference>
<dbReference type="InterPro" id="IPR013785">
    <property type="entry name" value="Aldolase_TIM"/>
</dbReference>
<dbReference type="InterPro" id="IPR001155">
    <property type="entry name" value="OxRdtase_FMN_N"/>
</dbReference>
<evidence type="ECO:0000313" key="6">
    <source>
        <dbReference type="EMBL" id="APG04380.1"/>
    </source>
</evidence>
<organism evidence="6 7">
    <name type="scientific">Luteibacter rhizovicinus DSM 16549</name>
    <dbReference type="NCBI Taxonomy" id="1440763"/>
    <lineage>
        <taxon>Bacteria</taxon>
        <taxon>Pseudomonadati</taxon>
        <taxon>Pseudomonadota</taxon>
        <taxon>Gammaproteobacteria</taxon>
        <taxon>Lysobacterales</taxon>
        <taxon>Rhodanobacteraceae</taxon>
        <taxon>Luteibacter</taxon>
    </lineage>
</organism>
<accession>A0A0G9HDU2</accession>
<evidence type="ECO:0000256" key="4">
    <source>
        <dbReference type="ARBA" id="ARBA00022857"/>
    </source>
</evidence>
<dbReference type="AlphaFoldDB" id="A0A0G9HDU2"/>
<evidence type="ECO:0000256" key="1">
    <source>
        <dbReference type="ARBA" id="ARBA00001917"/>
    </source>
</evidence>
<dbReference type="GO" id="GO:0050661">
    <property type="term" value="F:NADP binding"/>
    <property type="evidence" value="ECO:0007669"/>
    <property type="project" value="InterPro"/>
</dbReference>
<keyword evidence="2" id="KW-0285">Flavoprotein</keyword>
<evidence type="ECO:0000256" key="3">
    <source>
        <dbReference type="ARBA" id="ARBA00022643"/>
    </source>
</evidence>
<comment type="cofactor">
    <cofactor evidence="1">
        <name>FMN</name>
        <dbReference type="ChEBI" id="CHEBI:58210"/>
    </cofactor>
</comment>
<sequence length="367" mass="39843">MPTLFEPYTLRSVTFRNRIVVSPMCNYVAIDGVLTDWHRAHYASLARGGAGLVVVEATAVSPEGRITPGDSGLWNDSQGVVLAEVAASIKAAGAVPGLQLAHAGRKASANRPWEGDDSMAHDDPRGWETIAPSAIALGGLLPKVPRAITLDEIKRVQDDYVAATKRALAAGFEFLQLHFAHGYLAASFLNDHSNHRTDAYGGSLENRARFLRETVDAVRAAWPDHLPLSVRLGVIEFDGRDEETVANAIAVATGFKASGVDLLDLSMGFTTLDVDIPWGTPAFMAPIAERFRREVDMPLSSSWGFDTPEIAERAVSEGPLDLVMVGKAHLANPHWPYYAARKLGLERPSWTLPAPYAHWLERYAVGS</sequence>
<dbReference type="PANTHER" id="PTHR43303">
    <property type="entry name" value="NADPH DEHYDROGENASE C23G7.10C-RELATED"/>
    <property type="match status" value="1"/>
</dbReference>
<dbReference type="OrthoDB" id="8523426at2"/>
<protein>
    <submittedName>
        <fullName evidence="6">NADH:flavin oxidoreductase</fullName>
    </submittedName>
</protein>
<keyword evidence="3" id="KW-0288">FMN</keyword>
<dbReference type="Proteomes" id="UP000182987">
    <property type="component" value="Chromosome"/>
</dbReference>
<keyword evidence="5" id="KW-0560">Oxidoreductase</keyword>
<reference evidence="7" key="1">
    <citation type="submission" date="2016-09" db="EMBL/GenBank/DDBJ databases">
        <authorList>
            <person name="Lysoe E."/>
        </authorList>
    </citation>
    <scope>NUCLEOTIDE SEQUENCE [LARGE SCALE GENOMIC DNA]</scope>
    <source>
        <strain evidence="7">LJ96T</strain>
    </source>
</reference>
<dbReference type="PATRIC" id="fig|1440763.5.peg.1482"/>
<dbReference type="InterPro" id="IPR044152">
    <property type="entry name" value="YqjM-like"/>
</dbReference>
<keyword evidence="7" id="KW-1185">Reference proteome</keyword>
<dbReference type="CDD" id="cd02932">
    <property type="entry name" value="OYE_YqiM_FMN"/>
    <property type="match status" value="1"/>
</dbReference>
<dbReference type="EMBL" id="CP017480">
    <property type="protein sequence ID" value="APG04380.1"/>
    <property type="molecule type" value="Genomic_DNA"/>
</dbReference>
<dbReference type="RefSeq" id="WP_046967282.1">
    <property type="nucleotide sequence ID" value="NZ_CP017480.1"/>
</dbReference>
<evidence type="ECO:0000256" key="5">
    <source>
        <dbReference type="ARBA" id="ARBA00023002"/>
    </source>
</evidence>
<keyword evidence="4" id="KW-0521">NADP</keyword>
<dbReference type="PANTHER" id="PTHR43303:SF4">
    <property type="entry name" value="NADPH DEHYDROGENASE C23G7.10C-RELATED"/>
    <property type="match status" value="1"/>
</dbReference>
<evidence type="ECO:0000256" key="2">
    <source>
        <dbReference type="ARBA" id="ARBA00022630"/>
    </source>
</evidence>
<name>A0A0G9HDU2_9GAMM</name>
<dbReference type="GO" id="GO:0003959">
    <property type="term" value="F:NADPH dehydrogenase activity"/>
    <property type="evidence" value="ECO:0007669"/>
    <property type="project" value="InterPro"/>
</dbReference>
<gene>
    <name evidence="6" type="ORF">BJI69_11050</name>
</gene>
<dbReference type="STRING" id="1440763.BJI69_11050"/>
<proteinExistence type="predicted"/>
<dbReference type="KEGG" id="lrz:BJI69_11050"/>
<dbReference type="GO" id="GO:0010181">
    <property type="term" value="F:FMN binding"/>
    <property type="evidence" value="ECO:0007669"/>
    <property type="project" value="InterPro"/>
</dbReference>
<evidence type="ECO:0000313" key="7">
    <source>
        <dbReference type="Proteomes" id="UP000182987"/>
    </source>
</evidence>
<dbReference type="SUPFAM" id="SSF51395">
    <property type="entry name" value="FMN-linked oxidoreductases"/>
    <property type="match status" value="1"/>
</dbReference>